<proteinExistence type="predicted"/>
<feature type="domain" description="S1 motif" evidence="3">
    <location>
        <begin position="423"/>
        <end position="496"/>
    </location>
</feature>
<dbReference type="AlphaFoldDB" id="A0A9P1DSM3"/>
<feature type="compositionally biased region" description="Basic and acidic residues" evidence="2">
    <location>
        <begin position="344"/>
        <end position="413"/>
    </location>
</feature>
<evidence type="ECO:0000313" key="7">
    <source>
        <dbReference type="EMBL" id="CAL4802043.1"/>
    </source>
</evidence>
<organism evidence="5">
    <name type="scientific">Cladocopium goreaui</name>
    <dbReference type="NCBI Taxonomy" id="2562237"/>
    <lineage>
        <taxon>Eukaryota</taxon>
        <taxon>Sar</taxon>
        <taxon>Alveolata</taxon>
        <taxon>Dinophyceae</taxon>
        <taxon>Suessiales</taxon>
        <taxon>Symbiodiniaceae</taxon>
        <taxon>Cladocopium</taxon>
    </lineage>
</organism>
<dbReference type="SMART" id="SM00316">
    <property type="entry name" value="S1"/>
    <property type="match status" value="1"/>
</dbReference>
<dbReference type="OrthoDB" id="1918363at2759"/>
<dbReference type="GO" id="GO:0008270">
    <property type="term" value="F:zinc ion binding"/>
    <property type="evidence" value="ECO:0007669"/>
    <property type="project" value="UniProtKB-KW"/>
</dbReference>
<reference evidence="5" key="1">
    <citation type="submission" date="2022-10" db="EMBL/GenBank/DDBJ databases">
        <authorList>
            <person name="Chen Y."/>
            <person name="Dougan E. K."/>
            <person name="Chan C."/>
            <person name="Rhodes N."/>
            <person name="Thang M."/>
        </authorList>
    </citation>
    <scope>NUCLEOTIDE SEQUENCE</scope>
</reference>
<dbReference type="PROSITE" id="PS50158">
    <property type="entry name" value="ZF_CCHC"/>
    <property type="match status" value="1"/>
</dbReference>
<dbReference type="Proteomes" id="UP001152797">
    <property type="component" value="Unassembled WGS sequence"/>
</dbReference>
<keyword evidence="1" id="KW-0863">Zinc-finger</keyword>
<dbReference type="GO" id="GO:0043489">
    <property type="term" value="P:RNA stabilization"/>
    <property type="evidence" value="ECO:0007669"/>
    <property type="project" value="TreeGrafter"/>
</dbReference>
<name>A0A9P1DSM3_9DINO</name>
<evidence type="ECO:0000313" key="5">
    <source>
        <dbReference type="EMBL" id="CAI4014731.1"/>
    </source>
</evidence>
<dbReference type="EMBL" id="CAMXCT020006496">
    <property type="protein sequence ID" value="CAL1168106.1"/>
    <property type="molecule type" value="Genomic_DNA"/>
</dbReference>
<feature type="compositionally biased region" description="Low complexity" evidence="2">
    <location>
        <begin position="268"/>
        <end position="278"/>
    </location>
</feature>
<accession>A0A9P1DSM3</accession>
<gene>
    <name evidence="5" type="ORF">C1SCF055_LOCUS39609</name>
</gene>
<feature type="region of interest" description="Disordered" evidence="2">
    <location>
        <begin position="602"/>
        <end position="661"/>
    </location>
</feature>
<dbReference type="PROSITE" id="PS50126">
    <property type="entry name" value="S1"/>
    <property type="match status" value="1"/>
</dbReference>
<feature type="region of interest" description="Disordered" evidence="2">
    <location>
        <begin position="499"/>
        <end position="526"/>
    </location>
</feature>
<dbReference type="Gene3D" id="2.40.50.140">
    <property type="entry name" value="Nucleic acid-binding proteins"/>
    <property type="match status" value="1"/>
</dbReference>
<feature type="region of interest" description="Disordered" evidence="2">
    <location>
        <begin position="327"/>
        <end position="413"/>
    </location>
</feature>
<keyword evidence="1" id="KW-0479">Metal-binding</keyword>
<sequence>MPVEPFKEAQIYQGLCDKEFRTWVKNFVEPRLAEKNQDGCSYYRLPATGDFVTINGLRRRNELNGVRAKVLSGKQDEFGRITVRIDAEGNRTMKIQPFRLVPDFLAPVSNELDKVSLRSECGRESAISATSRRPSVCSRLSGTGRHLAKTSSRETFRGVAPVVSNSARPAEALPPAAACGRLNSFGGFLGHGLEVLQRLLVGLRSSQHPVLPVVLVVPAAFLVLQLVLQLVAPVLGQLVASSVHPPEASLEPPVAAQLGLPPSEPLEEAPLGLPGTSSELEVLPLGQHLLLLGSPACLPKPSSSPDQDLEVHAAAVAEEKKWRLQFSDDDDGFFAGRGRSPSPEQRETRSRQDSDHRRDDRRRDEDRRRDDDRRGRDDDRRRRDDDRKRRDDDRRGRDDDRRPDFIKRDRPARTTGREIPKLYSIHKGTIVRVQDYGAFVRLGDGSTYKDGLLHISRLSSSGRVDSVADVVSQDDIVWVKVIEVKEEEGKFSLDMRFVGQKDGEDQDPGNVQVDTGRKGSGKSAPEPIRIGAIQATTCSRCGARGHAARECWSGGAGGKHYDLVEEAEPPSLNNPVSAQDLETLSKGHDASVVKAALKAYFKRKAEGKDSSSSSSSSSDKKKKKDKKKEKKQKKKEKKAKKKEKKLQKKAAKEAKKAPPEG</sequence>
<feature type="compositionally biased region" description="Basic and acidic residues" evidence="2">
    <location>
        <begin position="650"/>
        <end position="661"/>
    </location>
</feature>
<dbReference type="EMBL" id="CAMXCT010006496">
    <property type="protein sequence ID" value="CAI4014731.1"/>
    <property type="molecule type" value="Genomic_DNA"/>
</dbReference>
<dbReference type="InterPro" id="IPR012340">
    <property type="entry name" value="NA-bd_OB-fold"/>
</dbReference>
<dbReference type="EMBL" id="CAMXCT030006496">
    <property type="protein sequence ID" value="CAL4802043.1"/>
    <property type="molecule type" value="Genomic_DNA"/>
</dbReference>
<keyword evidence="8" id="KW-1185">Reference proteome</keyword>
<evidence type="ECO:0000256" key="2">
    <source>
        <dbReference type="SAM" id="MobiDB-lite"/>
    </source>
</evidence>
<dbReference type="InterPro" id="IPR001878">
    <property type="entry name" value="Znf_CCHC"/>
</dbReference>
<feature type="compositionally biased region" description="Basic residues" evidence="2">
    <location>
        <begin position="620"/>
        <end position="649"/>
    </location>
</feature>
<dbReference type="PANTHER" id="PTHR15838">
    <property type="entry name" value="NUCLEOLAR PROTEIN OF 40 KDA"/>
    <property type="match status" value="1"/>
</dbReference>
<dbReference type="PANTHER" id="PTHR15838:SF1">
    <property type="entry name" value="ZINC FINGER CCHC DOMAIN-CONTAINING PROTEIN 17"/>
    <property type="match status" value="1"/>
</dbReference>
<dbReference type="GO" id="GO:0003723">
    <property type="term" value="F:RNA binding"/>
    <property type="evidence" value="ECO:0007669"/>
    <property type="project" value="TreeGrafter"/>
</dbReference>
<feature type="region of interest" description="Disordered" evidence="2">
    <location>
        <begin position="259"/>
        <end position="278"/>
    </location>
</feature>
<evidence type="ECO:0000313" key="6">
    <source>
        <dbReference type="EMBL" id="CAL1168106.1"/>
    </source>
</evidence>
<keyword evidence="1" id="KW-0862">Zinc</keyword>
<dbReference type="InterPro" id="IPR003029">
    <property type="entry name" value="S1_domain"/>
</dbReference>
<reference evidence="6" key="2">
    <citation type="submission" date="2024-04" db="EMBL/GenBank/DDBJ databases">
        <authorList>
            <person name="Chen Y."/>
            <person name="Shah S."/>
            <person name="Dougan E. K."/>
            <person name="Thang M."/>
            <person name="Chan C."/>
        </authorList>
    </citation>
    <scope>NUCLEOTIDE SEQUENCE [LARGE SCALE GENOMIC DNA]</scope>
</reference>
<evidence type="ECO:0000259" key="4">
    <source>
        <dbReference type="PROSITE" id="PS50158"/>
    </source>
</evidence>
<evidence type="ECO:0000256" key="1">
    <source>
        <dbReference type="PROSITE-ProRule" id="PRU00047"/>
    </source>
</evidence>
<evidence type="ECO:0000259" key="3">
    <source>
        <dbReference type="PROSITE" id="PS50126"/>
    </source>
</evidence>
<dbReference type="SMART" id="SM00343">
    <property type="entry name" value="ZnF_C2HC"/>
    <property type="match status" value="1"/>
</dbReference>
<feature type="domain" description="CCHC-type" evidence="4">
    <location>
        <begin position="538"/>
        <end position="551"/>
    </location>
</feature>
<comment type="caution">
    <text evidence="5">The sequence shown here is derived from an EMBL/GenBank/DDBJ whole genome shotgun (WGS) entry which is preliminary data.</text>
</comment>
<evidence type="ECO:0000313" key="8">
    <source>
        <dbReference type="Proteomes" id="UP001152797"/>
    </source>
</evidence>
<protein>
    <submittedName>
        <fullName evidence="7">Zinc finger CCHC domain-containing protein 17 (Nucleolar protein of 40 kDa) (PNO40) (Putative S1 RNA-binding domain protein) (PS1D protein)</fullName>
    </submittedName>
</protein>
<dbReference type="SUPFAM" id="SSF50249">
    <property type="entry name" value="Nucleic acid-binding proteins"/>
    <property type="match status" value="1"/>
</dbReference>
<dbReference type="Pfam" id="PF00575">
    <property type="entry name" value="S1"/>
    <property type="match status" value="1"/>
</dbReference>